<feature type="region of interest" description="Disordered" evidence="1">
    <location>
        <begin position="168"/>
        <end position="193"/>
    </location>
</feature>
<evidence type="ECO:0000256" key="1">
    <source>
        <dbReference type="SAM" id="MobiDB-lite"/>
    </source>
</evidence>
<comment type="caution">
    <text evidence="2">The sequence shown here is derived from an EMBL/GenBank/DDBJ whole genome shotgun (WGS) entry which is preliminary data.</text>
</comment>
<feature type="region of interest" description="Disordered" evidence="1">
    <location>
        <begin position="279"/>
        <end position="318"/>
    </location>
</feature>
<protein>
    <submittedName>
        <fullName evidence="2">Uncharacterized protein</fullName>
    </submittedName>
</protein>
<evidence type="ECO:0000313" key="3">
    <source>
        <dbReference type="Proteomes" id="UP001185737"/>
    </source>
</evidence>
<reference evidence="2 3" key="1">
    <citation type="submission" date="2023-10" db="EMBL/GenBank/DDBJ databases">
        <title>Development of a sustainable strategy for remediation of hydrocarbon-contaminated territories based on the waste exchange concept.</title>
        <authorList>
            <person name="Krivoruchko A."/>
        </authorList>
    </citation>
    <scope>NUCLEOTIDE SEQUENCE [LARGE SCALE GENOMIC DNA]</scope>
    <source>
        <strain evidence="2 3">IEGM 60</strain>
    </source>
</reference>
<dbReference type="RefSeq" id="WP_317571115.1">
    <property type="nucleotide sequence ID" value="NZ_JAWLKA010000029.1"/>
</dbReference>
<dbReference type="EMBL" id="JAWLKA010000029">
    <property type="protein sequence ID" value="MDV6285798.1"/>
    <property type="molecule type" value="Genomic_DNA"/>
</dbReference>
<accession>A0ABU4CQR8</accession>
<sequence>MDERTRPVSETQVTVAMGYGQFCLDGGLGDPDVELALLERAQADQPSAGNGAMLLVLCPHQNNFQMAVTVQVWPSRPSADRDQWQQVSEGRLEVDGRGVLVVSSPTTDPVEVAVPAGRYTVEVSGRGFVNYGWPGSTTPGDVWRIRLWPYDGVTKSSAQMWDMPGFGVPENTPAPVPANEEQSTGGGSSATGTLAATATTKPTAIDFDAHPELRGVLALRDFDDCAPDLAAAIVAMDPQTQRRLAQWAAVRAFEFAGLADQPWVTPALTALRSDEVLPAPFDDPQSASSRLAAENLPPEGRGGPYRPSTAPGSEKSPTAKMFDHGPIHRPYYAMPALFSAADPRPIVAAFQTLSHASATYAEHVDTLLAATRTEFDIPA</sequence>
<name>A0ABU4CQR8_RHOJO</name>
<organism evidence="2 3">
    <name type="scientific">Rhodococcus jostii</name>
    <dbReference type="NCBI Taxonomy" id="132919"/>
    <lineage>
        <taxon>Bacteria</taxon>
        <taxon>Bacillati</taxon>
        <taxon>Actinomycetota</taxon>
        <taxon>Actinomycetes</taxon>
        <taxon>Mycobacteriales</taxon>
        <taxon>Nocardiaceae</taxon>
        <taxon>Rhodococcus</taxon>
    </lineage>
</organism>
<gene>
    <name evidence="2" type="ORF">R3Q59_35520</name>
</gene>
<keyword evidence="3" id="KW-1185">Reference proteome</keyword>
<dbReference type="Proteomes" id="UP001185737">
    <property type="component" value="Unassembled WGS sequence"/>
</dbReference>
<proteinExistence type="predicted"/>
<evidence type="ECO:0000313" key="2">
    <source>
        <dbReference type="EMBL" id="MDV6285798.1"/>
    </source>
</evidence>